<evidence type="ECO:0000313" key="1">
    <source>
        <dbReference type="EMBL" id="VVE85702.1"/>
    </source>
</evidence>
<dbReference type="Proteomes" id="UP000335538">
    <property type="component" value="Unassembled WGS sequence"/>
</dbReference>
<protein>
    <submittedName>
        <fullName evidence="1">Integrase</fullName>
    </submittedName>
</protein>
<dbReference type="EMBL" id="CABPSR010000032">
    <property type="protein sequence ID" value="VVE85702.1"/>
    <property type="molecule type" value="Genomic_DNA"/>
</dbReference>
<proteinExistence type="predicted"/>
<sequence length="98" mass="11181">MRRTLERRIRQWRALEGPTQEVFFPQEHQPGVRGLSDFTDMSKLCVTIGGAPFGHRLYHFVLAFSRWEYANVVEGGREFRGSRSGIAERAMAGGRLSP</sequence>
<name>A0A5E5BKR5_9BURK</name>
<evidence type="ECO:0000313" key="2">
    <source>
        <dbReference type="Proteomes" id="UP000335538"/>
    </source>
</evidence>
<reference evidence="1 2" key="1">
    <citation type="submission" date="2019-08" db="EMBL/GenBank/DDBJ databases">
        <authorList>
            <person name="Peeters C."/>
        </authorList>
    </citation>
    <scope>NUCLEOTIDE SEQUENCE [LARGE SCALE GENOMIC DNA]</scope>
    <source>
        <strain evidence="1 2">LMG 31121</strain>
    </source>
</reference>
<accession>A0A5E5BKR5</accession>
<organism evidence="1 2">
    <name type="scientific">Pandoraea sputorum</name>
    <dbReference type="NCBI Taxonomy" id="93222"/>
    <lineage>
        <taxon>Bacteria</taxon>
        <taxon>Pseudomonadati</taxon>
        <taxon>Pseudomonadota</taxon>
        <taxon>Betaproteobacteria</taxon>
        <taxon>Burkholderiales</taxon>
        <taxon>Burkholderiaceae</taxon>
        <taxon>Pandoraea</taxon>
    </lineage>
</organism>
<dbReference type="AlphaFoldDB" id="A0A5E5BKR5"/>
<gene>
    <name evidence="1" type="ORF">PSP31121_05365</name>
</gene>